<comment type="similarity">
    <text evidence="1 6 7">Belongs to the EF-Ts family.</text>
</comment>
<dbReference type="Proteomes" id="UP000026714">
    <property type="component" value="Unassembled WGS sequence"/>
</dbReference>
<dbReference type="FunFam" id="1.10.8.10:FF:000001">
    <property type="entry name" value="Elongation factor Ts"/>
    <property type="match status" value="1"/>
</dbReference>
<dbReference type="Gene3D" id="1.10.8.10">
    <property type="entry name" value="DNA helicase RuvA subunit, C-terminal domain"/>
    <property type="match status" value="1"/>
</dbReference>
<evidence type="ECO:0000256" key="4">
    <source>
        <dbReference type="ARBA" id="ARBA00022768"/>
    </source>
</evidence>
<feature type="region of interest" description="Involved in Mg(2+) ion dislocation from EF-Tu" evidence="6">
    <location>
        <begin position="80"/>
        <end position="83"/>
    </location>
</feature>
<proteinExistence type="inferred from homology"/>
<dbReference type="HAMAP" id="MF_00050">
    <property type="entry name" value="EF_Ts"/>
    <property type="match status" value="1"/>
</dbReference>
<comment type="caution">
    <text evidence="10">The sequence shown here is derived from an EMBL/GenBank/DDBJ whole genome shotgun (WGS) entry which is preliminary data.</text>
</comment>
<dbReference type="SUPFAM" id="SSF46934">
    <property type="entry name" value="UBA-like"/>
    <property type="match status" value="1"/>
</dbReference>
<dbReference type="CDD" id="cd14275">
    <property type="entry name" value="UBA_EF-Ts"/>
    <property type="match status" value="1"/>
</dbReference>
<dbReference type="NCBIfam" id="TIGR00116">
    <property type="entry name" value="tsf"/>
    <property type="match status" value="1"/>
</dbReference>
<sequence>MAAITAKMVADLRAKTDAPMMECKKALTEADGDMVRAEEILRVKLGNKAGKAASRVTAEGVIAAAVNGSTGAMVEVNCETDFVSKNEIFLSFVQSCANLVAEHNPADVEALSALPLAMEDFGPTVEDVRKGLIGKIGENMTIRRFKRYEGGGALAHYLHGVRIGVVVEYTGDAVAAKDAAMHIAAMKPAALSSAEVSAELVEKERKIAAEKAAESGKPAEIVAKMVEGSVQKFLKEVSLLDQVFVKAADGKQTVGAYLKSAGTSLAGFTMFVVGEGIEKKQDDFAAEVAAQVAAASKSA</sequence>
<gene>
    <name evidence="6" type="primary">tsf</name>
    <name evidence="10" type="ORF">X805_04550</name>
</gene>
<keyword evidence="3 6" id="KW-0963">Cytoplasm</keyword>
<comment type="subcellular location">
    <subcellularLocation>
        <location evidence="6 8">Cytoplasm</location>
    </subcellularLocation>
</comment>
<evidence type="ECO:0000256" key="5">
    <source>
        <dbReference type="ARBA" id="ARBA00022917"/>
    </source>
</evidence>
<keyword evidence="4 6" id="KW-0251">Elongation factor</keyword>
<dbReference type="EMBL" id="AZRA01000009">
    <property type="protein sequence ID" value="KDB53993.1"/>
    <property type="molecule type" value="Genomic_DNA"/>
</dbReference>
<name>A0A059KSC2_9BURK</name>
<accession>A0A059KSC2</accession>
<dbReference type="PATRIC" id="fig|1286631.3.peg.450"/>
<evidence type="ECO:0000256" key="1">
    <source>
        <dbReference type="ARBA" id="ARBA00005532"/>
    </source>
</evidence>
<evidence type="ECO:0000256" key="6">
    <source>
        <dbReference type="HAMAP-Rule" id="MF_00050"/>
    </source>
</evidence>
<dbReference type="InterPro" id="IPR014039">
    <property type="entry name" value="Transl_elong_EFTs/EF1B_dimer"/>
</dbReference>
<reference evidence="10 11" key="1">
    <citation type="journal article" date="2014" name="FEMS Microbiol. Ecol.">
        <title>Sphaerotilus natans encrusted with nanoball-shaped Fe(III) oxide minerals formed by nitrate-reducing mixotrophic Fe(II) oxidation.</title>
        <authorList>
            <person name="Park S."/>
            <person name="Kim D.H."/>
            <person name="Lee J.H."/>
            <person name="Hur H.G."/>
        </authorList>
    </citation>
    <scope>NUCLEOTIDE SEQUENCE [LARGE SCALE GENOMIC DNA]</scope>
    <source>
        <strain evidence="10 11">DSM 6575</strain>
    </source>
</reference>
<dbReference type="AlphaFoldDB" id="A0A059KSC2"/>
<dbReference type="Gene3D" id="3.30.479.20">
    <property type="entry name" value="Elongation factor Ts, dimerisation domain"/>
    <property type="match status" value="2"/>
</dbReference>
<evidence type="ECO:0000313" key="10">
    <source>
        <dbReference type="EMBL" id="KDB53993.1"/>
    </source>
</evidence>
<dbReference type="InterPro" id="IPR018101">
    <property type="entry name" value="Transl_elong_Ts_CS"/>
</dbReference>
<keyword evidence="5 6" id="KW-0648">Protein biosynthesis</keyword>
<dbReference type="GO" id="GO:0003746">
    <property type="term" value="F:translation elongation factor activity"/>
    <property type="evidence" value="ECO:0007669"/>
    <property type="project" value="UniProtKB-UniRule"/>
</dbReference>
<dbReference type="RefSeq" id="WP_037477759.1">
    <property type="nucleotide sequence ID" value="NZ_AZRA01000009.1"/>
</dbReference>
<feature type="domain" description="Translation elongation factor EFTs/EF1B dimerisation" evidence="9">
    <location>
        <begin position="71"/>
        <end position="275"/>
    </location>
</feature>
<comment type="function">
    <text evidence="6 7">Associates with the EF-Tu.GDP complex and induces the exchange of GDP to GTP. It remains bound to the aminoacyl-tRNA.EF-Tu.GTP complex up to the GTP hydrolysis stage on the ribosome.</text>
</comment>
<evidence type="ECO:0000256" key="2">
    <source>
        <dbReference type="ARBA" id="ARBA00016956"/>
    </source>
</evidence>
<dbReference type="PANTHER" id="PTHR11741">
    <property type="entry name" value="ELONGATION FACTOR TS"/>
    <property type="match status" value="1"/>
</dbReference>
<dbReference type="InterPro" id="IPR001816">
    <property type="entry name" value="Transl_elong_EFTs/EF1B"/>
</dbReference>
<dbReference type="InterPro" id="IPR036402">
    <property type="entry name" value="EF-Ts_dimer_sf"/>
</dbReference>
<evidence type="ECO:0000256" key="3">
    <source>
        <dbReference type="ARBA" id="ARBA00022490"/>
    </source>
</evidence>
<keyword evidence="11" id="KW-1185">Reference proteome</keyword>
<dbReference type="eggNOG" id="COG0264">
    <property type="taxonomic scope" value="Bacteria"/>
</dbReference>
<protein>
    <recommendedName>
        <fullName evidence="2 6">Elongation factor Ts</fullName>
        <shortName evidence="6">EF-Ts</shortName>
    </recommendedName>
</protein>
<dbReference type="Pfam" id="PF00889">
    <property type="entry name" value="EF_TS"/>
    <property type="match status" value="1"/>
</dbReference>
<dbReference type="GO" id="GO:0005737">
    <property type="term" value="C:cytoplasm"/>
    <property type="evidence" value="ECO:0007669"/>
    <property type="project" value="UniProtKB-SubCell"/>
</dbReference>
<evidence type="ECO:0000313" key="11">
    <source>
        <dbReference type="Proteomes" id="UP000026714"/>
    </source>
</evidence>
<dbReference type="STRING" id="34103.SAMN05421778_1279"/>
<dbReference type="InterPro" id="IPR009060">
    <property type="entry name" value="UBA-like_sf"/>
</dbReference>
<organism evidence="10 11">
    <name type="scientific">Sphaerotilus natans subsp. natans DSM 6575</name>
    <dbReference type="NCBI Taxonomy" id="1286631"/>
    <lineage>
        <taxon>Bacteria</taxon>
        <taxon>Pseudomonadati</taxon>
        <taxon>Pseudomonadota</taxon>
        <taxon>Betaproteobacteria</taxon>
        <taxon>Burkholderiales</taxon>
        <taxon>Sphaerotilaceae</taxon>
        <taxon>Sphaerotilus</taxon>
    </lineage>
</organism>
<dbReference type="FunFam" id="1.10.286.20:FF:000001">
    <property type="entry name" value="Elongation factor Ts"/>
    <property type="match status" value="1"/>
</dbReference>
<dbReference type="Gene3D" id="1.10.286.20">
    <property type="match status" value="1"/>
</dbReference>
<evidence type="ECO:0000259" key="9">
    <source>
        <dbReference type="Pfam" id="PF00889"/>
    </source>
</evidence>
<evidence type="ECO:0000256" key="8">
    <source>
        <dbReference type="RuleBase" id="RU000643"/>
    </source>
</evidence>
<dbReference type="SUPFAM" id="SSF54713">
    <property type="entry name" value="Elongation factor Ts (EF-Ts), dimerisation domain"/>
    <property type="match status" value="2"/>
</dbReference>
<evidence type="ECO:0000256" key="7">
    <source>
        <dbReference type="RuleBase" id="RU000642"/>
    </source>
</evidence>
<dbReference type="PROSITE" id="PS01127">
    <property type="entry name" value="EF_TS_2"/>
    <property type="match status" value="1"/>
</dbReference>
<dbReference type="PANTHER" id="PTHR11741:SF0">
    <property type="entry name" value="ELONGATION FACTOR TS, MITOCHONDRIAL"/>
    <property type="match status" value="1"/>
</dbReference>